<reference evidence="1 2" key="1">
    <citation type="submission" date="2021-02" db="EMBL/GenBank/DDBJ databases">
        <authorList>
            <person name="Han P."/>
        </authorList>
    </citation>
    <scope>NUCLEOTIDE SEQUENCE [LARGE SCALE GENOMIC DNA]</scope>
    <source>
        <strain evidence="1">Candidatus Nitrospira sp. ZN2</strain>
    </source>
</reference>
<dbReference type="RefSeq" id="WP_213040729.1">
    <property type="nucleotide sequence ID" value="NZ_CAJNBJ010000001.1"/>
</dbReference>
<dbReference type="EMBL" id="CAJNBJ010000001">
    <property type="protein sequence ID" value="CAE6704788.1"/>
    <property type="molecule type" value="Genomic_DNA"/>
</dbReference>
<protein>
    <recommendedName>
        <fullName evidence="3">DUF91 domain-containing protein</fullName>
    </recommendedName>
</protein>
<gene>
    <name evidence="1" type="ORF">NSPZN2_10916</name>
</gene>
<evidence type="ECO:0000313" key="2">
    <source>
        <dbReference type="Proteomes" id="UP000675880"/>
    </source>
</evidence>
<dbReference type="Proteomes" id="UP000675880">
    <property type="component" value="Unassembled WGS sequence"/>
</dbReference>
<evidence type="ECO:0000313" key="1">
    <source>
        <dbReference type="EMBL" id="CAE6704788.1"/>
    </source>
</evidence>
<proteinExistence type="predicted"/>
<accession>A0ABM8QM61</accession>
<sequence length="354" mass="40269">MLYRLTPSSEGLGKLKPLPFLAASDLQRSEKDLENLLATHLLDVLFEGAPLLPIFQERQLQSEADLYAINREGDLVIFELKRGVAGEEAVLQAIGYTQRAGRWVYAELDRRYKIYLEKSGLACVDLCLAHKEAFQLSTPLDPVDFNRRQSLYVVGNAANESLIDAIDYWKSKGLLVEFLPYRIYDVNGTRYFEFFSFPYDRHRNPSEIKGVLFDTNRSYGENCIWEMVENSKVAAYGDIQYVVEYLNPGDIVFFYHKLVGLIAAGEVYGPVRKNGDEEQYRAVRFLTPIPNRQAGLIRFMPASEIVRATGKNFFWARTIKVPYLNGGESQRLLATLESFLTADTPSAPDTERVS</sequence>
<keyword evidence="2" id="KW-1185">Reference proteome</keyword>
<organism evidence="1 2">
    <name type="scientific">Nitrospira defluvii</name>
    <dbReference type="NCBI Taxonomy" id="330214"/>
    <lineage>
        <taxon>Bacteria</taxon>
        <taxon>Pseudomonadati</taxon>
        <taxon>Nitrospirota</taxon>
        <taxon>Nitrospiria</taxon>
        <taxon>Nitrospirales</taxon>
        <taxon>Nitrospiraceae</taxon>
        <taxon>Nitrospira</taxon>
    </lineage>
</organism>
<dbReference type="InterPro" id="IPR011856">
    <property type="entry name" value="tRNA_endonuc-like_dom_sf"/>
</dbReference>
<comment type="caution">
    <text evidence="1">The sequence shown here is derived from an EMBL/GenBank/DDBJ whole genome shotgun (WGS) entry which is preliminary data.</text>
</comment>
<evidence type="ECO:0008006" key="3">
    <source>
        <dbReference type="Google" id="ProtNLM"/>
    </source>
</evidence>
<name>A0ABM8QM61_9BACT</name>
<dbReference type="Gene3D" id="3.40.1350.10">
    <property type="match status" value="1"/>
</dbReference>